<dbReference type="EMBL" id="FOIM01000006">
    <property type="protein sequence ID" value="SET42214.1"/>
    <property type="molecule type" value="Genomic_DNA"/>
</dbReference>
<keyword evidence="9" id="KW-1185">Reference proteome</keyword>
<dbReference type="GeneID" id="93280440"/>
<comment type="similarity">
    <text evidence="7">Belongs to the organic radical-activating enzymes family.</text>
</comment>
<comment type="cofactor">
    <cofactor evidence="1">
        <name>[4Fe-4S] cluster</name>
        <dbReference type="ChEBI" id="CHEBI:49883"/>
    </cofactor>
</comment>
<dbReference type="Gene3D" id="3.20.20.70">
    <property type="entry name" value="Aldolase class I"/>
    <property type="match status" value="1"/>
</dbReference>
<gene>
    <name evidence="8" type="ORF">SAMN05216313_10619</name>
</gene>
<protein>
    <recommendedName>
        <fullName evidence="7">Anaerobic ribonucleoside-triphosphate reductase-activating protein</fullName>
        <ecNumber evidence="7">1.97.1.-</ecNumber>
    </recommendedName>
</protein>
<dbReference type="Proteomes" id="UP000198508">
    <property type="component" value="Unassembled WGS sequence"/>
</dbReference>
<dbReference type="STRING" id="460384.SAMN05216313_10619"/>
<dbReference type="InterPro" id="IPR034457">
    <property type="entry name" value="Organic_radical-activating"/>
</dbReference>
<keyword evidence="5" id="KW-0408">Iron</keyword>
<dbReference type="PIRSF" id="PIRSF000368">
    <property type="entry name" value="NrdG"/>
    <property type="match status" value="1"/>
</dbReference>
<reference evidence="9" key="1">
    <citation type="submission" date="2016-10" db="EMBL/GenBank/DDBJ databases">
        <authorList>
            <person name="Varghese N."/>
            <person name="Submissions S."/>
        </authorList>
    </citation>
    <scope>NUCLEOTIDE SEQUENCE [LARGE SCALE GENOMIC DNA]</scope>
    <source>
        <strain evidence="9">NLAE-zl-G277</strain>
    </source>
</reference>
<dbReference type="InterPro" id="IPR058240">
    <property type="entry name" value="rSAM_sf"/>
</dbReference>
<dbReference type="InterPro" id="IPR007197">
    <property type="entry name" value="rSAM"/>
</dbReference>
<dbReference type="PANTHER" id="PTHR30352:SF2">
    <property type="entry name" value="ANAEROBIC RIBONUCLEOSIDE-TRIPHOSPHATE REDUCTASE-ACTIVATING PROTEIN"/>
    <property type="match status" value="1"/>
</dbReference>
<dbReference type="CDD" id="cd01335">
    <property type="entry name" value="Radical_SAM"/>
    <property type="match status" value="1"/>
</dbReference>
<dbReference type="Pfam" id="PF13353">
    <property type="entry name" value="Fer4_12"/>
    <property type="match status" value="1"/>
</dbReference>
<name>A0A1I0EAI5_9FIRM</name>
<comment type="function">
    <text evidence="7">Activation of anaerobic ribonucleoside-triphosphate reductase under anaerobic conditions by generation of an organic free radical, using S-adenosylmethionine and reduced flavodoxin as cosubstrates to produce 5'-deoxy-adenosine.</text>
</comment>
<evidence type="ECO:0000313" key="8">
    <source>
        <dbReference type="EMBL" id="SET42214.1"/>
    </source>
</evidence>
<evidence type="ECO:0000256" key="2">
    <source>
        <dbReference type="ARBA" id="ARBA00022485"/>
    </source>
</evidence>
<dbReference type="SFLD" id="SFLDG01063">
    <property type="entry name" value="activating_enzymes__group_1"/>
    <property type="match status" value="1"/>
</dbReference>
<keyword evidence="7" id="KW-0560">Oxidoreductase</keyword>
<organism evidence="8 9">
    <name type="scientific">Enterocloster lavalensis</name>
    <dbReference type="NCBI Taxonomy" id="460384"/>
    <lineage>
        <taxon>Bacteria</taxon>
        <taxon>Bacillati</taxon>
        <taxon>Bacillota</taxon>
        <taxon>Clostridia</taxon>
        <taxon>Lachnospirales</taxon>
        <taxon>Lachnospiraceae</taxon>
        <taxon>Enterocloster</taxon>
    </lineage>
</organism>
<evidence type="ECO:0000256" key="3">
    <source>
        <dbReference type="ARBA" id="ARBA00022691"/>
    </source>
</evidence>
<dbReference type="SFLD" id="SFLDS00029">
    <property type="entry name" value="Radical_SAM"/>
    <property type="match status" value="1"/>
</dbReference>
<evidence type="ECO:0000256" key="1">
    <source>
        <dbReference type="ARBA" id="ARBA00001966"/>
    </source>
</evidence>
<dbReference type="PANTHER" id="PTHR30352">
    <property type="entry name" value="PYRUVATE FORMATE-LYASE-ACTIVATING ENZYME"/>
    <property type="match status" value="1"/>
</dbReference>
<dbReference type="SUPFAM" id="SSF102114">
    <property type="entry name" value="Radical SAM enzymes"/>
    <property type="match status" value="1"/>
</dbReference>
<dbReference type="GO" id="GO:0043365">
    <property type="term" value="F:[formate-C-acetyltransferase]-activating enzyme activity"/>
    <property type="evidence" value="ECO:0007669"/>
    <property type="project" value="InterPro"/>
</dbReference>
<evidence type="ECO:0000313" key="9">
    <source>
        <dbReference type="Proteomes" id="UP000198508"/>
    </source>
</evidence>
<dbReference type="GO" id="GO:0004748">
    <property type="term" value="F:ribonucleoside-diphosphate reductase activity, thioredoxin disulfide as acceptor"/>
    <property type="evidence" value="ECO:0007669"/>
    <property type="project" value="TreeGrafter"/>
</dbReference>
<keyword evidence="2" id="KW-0004">4Fe-4S</keyword>
<accession>A0A1I0EAI5</accession>
<sequence length="164" mass="18409">MRYHNITKDDMLNGEGLRVVLWVAGCSHNCPECHNPVTWDIRGGIPFDQAAKDELFEELQKDYVSGVTLSGGDPLHPDNREETGRLIDEICDRFPGKTIWLYTGYDWEEICGLPCIRKVDVVVDGEFVAGLKDNSLQWKGSSNQRVIDVQRSLLTGAAVTLDRS</sequence>
<proteinExistence type="inferred from homology"/>
<keyword evidence="6" id="KW-0411">Iron-sulfur</keyword>
<dbReference type="RefSeq" id="WP_092362007.1">
    <property type="nucleotide sequence ID" value="NZ_CABJCG010000025.1"/>
</dbReference>
<evidence type="ECO:0000256" key="6">
    <source>
        <dbReference type="ARBA" id="ARBA00023014"/>
    </source>
</evidence>
<keyword evidence="3" id="KW-0949">S-adenosyl-L-methionine</keyword>
<dbReference type="InterPro" id="IPR012837">
    <property type="entry name" value="NrdG"/>
</dbReference>
<evidence type="ECO:0000256" key="4">
    <source>
        <dbReference type="ARBA" id="ARBA00022723"/>
    </source>
</evidence>
<dbReference type="AlphaFoldDB" id="A0A1I0EAI5"/>
<dbReference type="NCBIfam" id="TIGR02491">
    <property type="entry name" value="NrdG"/>
    <property type="match status" value="1"/>
</dbReference>
<keyword evidence="4" id="KW-0479">Metal-binding</keyword>
<dbReference type="SFLD" id="SFLDG01066">
    <property type="entry name" value="organic_radical-activating_enz"/>
    <property type="match status" value="1"/>
</dbReference>
<evidence type="ECO:0000256" key="5">
    <source>
        <dbReference type="ARBA" id="ARBA00023004"/>
    </source>
</evidence>
<dbReference type="GO" id="GO:0051539">
    <property type="term" value="F:4 iron, 4 sulfur cluster binding"/>
    <property type="evidence" value="ECO:0007669"/>
    <property type="project" value="UniProtKB-KW"/>
</dbReference>
<dbReference type="EC" id="1.97.1.-" evidence="7"/>
<dbReference type="GO" id="GO:0046872">
    <property type="term" value="F:metal ion binding"/>
    <property type="evidence" value="ECO:0007669"/>
    <property type="project" value="UniProtKB-KW"/>
</dbReference>
<dbReference type="SFLD" id="SFLDF00299">
    <property type="entry name" value="anaerobic_ribonucleoside-triph"/>
    <property type="match status" value="1"/>
</dbReference>
<evidence type="ECO:0000256" key="7">
    <source>
        <dbReference type="PIRNR" id="PIRNR000368"/>
    </source>
</evidence>
<dbReference type="InterPro" id="IPR013785">
    <property type="entry name" value="Aldolase_TIM"/>
</dbReference>